<feature type="chain" id="PRO_5045436978" evidence="1">
    <location>
        <begin position="22"/>
        <end position="292"/>
    </location>
</feature>
<evidence type="ECO:0000313" key="3">
    <source>
        <dbReference type="EMBL" id="GAA6169679.1"/>
    </source>
</evidence>
<evidence type="ECO:0000256" key="1">
    <source>
        <dbReference type="SAM" id="SignalP"/>
    </source>
</evidence>
<proteinExistence type="predicted"/>
<feature type="signal peptide" evidence="1">
    <location>
        <begin position="1"/>
        <end position="21"/>
    </location>
</feature>
<comment type="caution">
    <text evidence="3">The sequence shown here is derived from an EMBL/GenBank/DDBJ whole genome shotgun (WGS) entry which is preliminary data.</text>
</comment>
<keyword evidence="1" id="KW-0732">Signal</keyword>
<keyword evidence="4" id="KW-1185">Reference proteome</keyword>
<protein>
    <submittedName>
        <fullName evidence="3">Hemin ABC transporter substrate-binding protein</fullName>
    </submittedName>
</protein>
<dbReference type="SUPFAM" id="SSF53807">
    <property type="entry name" value="Helical backbone' metal receptor"/>
    <property type="match status" value="1"/>
</dbReference>
<dbReference type="RefSeq" id="WP_353304155.1">
    <property type="nucleotide sequence ID" value="NZ_BAABWN010000014.1"/>
</dbReference>
<feature type="domain" description="Fe/B12 periplasmic-binding" evidence="2">
    <location>
        <begin position="36"/>
        <end position="292"/>
    </location>
</feature>
<dbReference type="PANTHER" id="PTHR30535">
    <property type="entry name" value="VITAMIN B12-BINDING PROTEIN"/>
    <property type="match status" value="1"/>
</dbReference>
<evidence type="ECO:0000313" key="4">
    <source>
        <dbReference type="Proteomes" id="UP001465153"/>
    </source>
</evidence>
<sequence length="292" mass="31453">MRLFAKLLTLPLLFLAENNYADSQFNHCDPAKNTDRIVVAGGSITEILYFLDKPHNIVATDITSNYPKEARNFPSVGYVRDLSAEGLLSIKPTLILAEHDAGPPEVLSQLSRLNLDIRVIPEQYNATGIIDKVNCVAEIMGMSAEDTRLATAELNQIIQSLDEHTNNTGLKVGVLLSTSGGLMIAGVETSGNGVLAMVGLENAFNEVNGWKPVTKESMLKVNPDVLLTTQRALDSVGGLKGLTQNAAIGLTQAGKTNQIYAFDGMALLGFGPRTLEAAYQLLEISEQVTTDH</sequence>
<dbReference type="InterPro" id="IPR002491">
    <property type="entry name" value="ABC_transptr_periplasmic_BD"/>
</dbReference>
<name>A0ABQ0ADE7_9GAMM</name>
<dbReference type="Pfam" id="PF01497">
    <property type="entry name" value="Peripla_BP_2"/>
    <property type="match status" value="1"/>
</dbReference>
<dbReference type="PANTHER" id="PTHR30535:SF4">
    <property type="entry name" value="HEMIN-BINDING PERIPLASMIC PROTEIN HMUT"/>
    <property type="match status" value="1"/>
</dbReference>
<accession>A0ABQ0ADE7</accession>
<dbReference type="Proteomes" id="UP001465153">
    <property type="component" value="Unassembled WGS sequence"/>
</dbReference>
<dbReference type="EMBL" id="BAABWN010000014">
    <property type="protein sequence ID" value="GAA6169679.1"/>
    <property type="molecule type" value="Genomic_DNA"/>
</dbReference>
<evidence type="ECO:0000259" key="2">
    <source>
        <dbReference type="PROSITE" id="PS50983"/>
    </source>
</evidence>
<organism evidence="3 4">
    <name type="scientific">Sessilibacter corallicola</name>
    <dbReference type="NCBI Taxonomy" id="2904075"/>
    <lineage>
        <taxon>Bacteria</taxon>
        <taxon>Pseudomonadati</taxon>
        <taxon>Pseudomonadota</taxon>
        <taxon>Gammaproteobacteria</taxon>
        <taxon>Cellvibrionales</taxon>
        <taxon>Cellvibrionaceae</taxon>
        <taxon>Sessilibacter</taxon>
    </lineage>
</organism>
<reference evidence="3 4" key="1">
    <citation type="submission" date="2024-04" db="EMBL/GenBank/DDBJ databases">
        <title>Draft genome sequence of Sessilibacter corallicola NBRC 116591.</title>
        <authorList>
            <person name="Miyakawa T."/>
            <person name="Kusuya Y."/>
            <person name="Miura T."/>
        </authorList>
    </citation>
    <scope>NUCLEOTIDE SEQUENCE [LARGE SCALE GENOMIC DNA]</scope>
    <source>
        <strain evidence="3 4">KU-00831-HH</strain>
    </source>
</reference>
<dbReference type="PROSITE" id="PS50983">
    <property type="entry name" value="FE_B12_PBP"/>
    <property type="match status" value="1"/>
</dbReference>
<dbReference type="Gene3D" id="3.40.50.1980">
    <property type="entry name" value="Nitrogenase molybdenum iron protein domain"/>
    <property type="match status" value="2"/>
</dbReference>
<gene>
    <name evidence="3" type="ORF">NBRC116591_34900</name>
</gene>
<dbReference type="InterPro" id="IPR050902">
    <property type="entry name" value="ABC_Transporter_SBP"/>
</dbReference>